<accession>A0ABR1YAR2</accession>
<evidence type="ECO:0000313" key="2">
    <source>
        <dbReference type="EMBL" id="KAK8223786.1"/>
    </source>
</evidence>
<evidence type="ECO:0000256" key="1">
    <source>
        <dbReference type="SAM" id="MobiDB-lite"/>
    </source>
</evidence>
<protein>
    <submittedName>
        <fullName evidence="2">Uncharacterized protein</fullName>
    </submittedName>
</protein>
<comment type="caution">
    <text evidence="2">The sequence shown here is derived from an EMBL/GenBank/DDBJ whole genome shotgun (WGS) entry which is preliminary data.</text>
</comment>
<dbReference type="EMBL" id="JBBWRZ010000013">
    <property type="protein sequence ID" value="KAK8223786.1"/>
    <property type="molecule type" value="Genomic_DNA"/>
</dbReference>
<feature type="region of interest" description="Disordered" evidence="1">
    <location>
        <begin position="154"/>
        <end position="223"/>
    </location>
</feature>
<feature type="region of interest" description="Disordered" evidence="1">
    <location>
        <begin position="46"/>
        <end position="66"/>
    </location>
</feature>
<name>A0ABR1YAR2_9PEZI</name>
<evidence type="ECO:0000313" key="3">
    <source>
        <dbReference type="Proteomes" id="UP001492380"/>
    </source>
</evidence>
<dbReference type="Proteomes" id="UP001492380">
    <property type="component" value="Unassembled WGS sequence"/>
</dbReference>
<gene>
    <name evidence="2" type="ORF">HDK90DRAFT_102960</name>
</gene>
<feature type="compositionally biased region" description="Basic residues" evidence="1">
    <location>
        <begin position="196"/>
        <end position="210"/>
    </location>
</feature>
<reference evidence="2 3" key="1">
    <citation type="submission" date="2024-04" db="EMBL/GenBank/DDBJ databases">
        <title>Phyllosticta paracitricarpa is synonymous to the EU quarantine fungus P. citricarpa based on phylogenomic analyses.</title>
        <authorList>
            <consortium name="Lawrence Berkeley National Laboratory"/>
            <person name="Van Ingen-Buijs V.A."/>
            <person name="Van Westerhoven A.C."/>
            <person name="Haridas S."/>
            <person name="Skiadas P."/>
            <person name="Martin F."/>
            <person name="Groenewald J.Z."/>
            <person name="Crous P.W."/>
            <person name="Seidl M.F."/>
        </authorList>
    </citation>
    <scope>NUCLEOTIDE SEQUENCE [LARGE SCALE GENOMIC DNA]</scope>
    <source>
        <strain evidence="2 3">CBS 123374</strain>
    </source>
</reference>
<sequence>MAISTSGSSDLPEAWDTGRLGHPQINNSAVVMLVSQTKQYKDTMSLKTTAGFDQEPRRRSLSSSSARSRPRIPLLFLAQTTFAHRVHLPLLPHAALRSWAPRRPMTRWDGATRKCCDTSWRFAKIAVRPGPDYPNNSTLHYNSPTAFHHFHFTKQRVPRSPTRSGREHMGKSGGRRTNCIFTSKHHKNNPLLQTTKKNKKKKKKKRKKHVMTGAHKTDYIGWV</sequence>
<keyword evidence="3" id="KW-1185">Reference proteome</keyword>
<organism evidence="2 3">
    <name type="scientific">Phyllosticta capitalensis</name>
    <dbReference type="NCBI Taxonomy" id="121624"/>
    <lineage>
        <taxon>Eukaryota</taxon>
        <taxon>Fungi</taxon>
        <taxon>Dikarya</taxon>
        <taxon>Ascomycota</taxon>
        <taxon>Pezizomycotina</taxon>
        <taxon>Dothideomycetes</taxon>
        <taxon>Dothideomycetes incertae sedis</taxon>
        <taxon>Botryosphaeriales</taxon>
        <taxon>Phyllostictaceae</taxon>
        <taxon>Phyllosticta</taxon>
    </lineage>
</organism>
<proteinExistence type="predicted"/>